<sequence length="35" mass="4062">MQEYTNHSDTTFALRNISFRVPGRTLLHPLSLTFP</sequence>
<dbReference type="EMBL" id="VSBS01001651">
    <property type="protein sequence ID" value="TXS98107.1"/>
    <property type="molecule type" value="Genomic_DNA"/>
</dbReference>
<dbReference type="AlphaFoldDB" id="A0A5C9AF39"/>
<dbReference type="GO" id="GO:0005524">
    <property type="term" value="F:ATP binding"/>
    <property type="evidence" value="ECO:0007669"/>
    <property type="project" value="UniProtKB-KW"/>
</dbReference>
<proteinExistence type="predicted"/>
<reference evidence="1 2" key="1">
    <citation type="submission" date="2019-08" db="EMBL/GenBank/DDBJ databases">
        <title>Whole genome analysis of cultivated E. coli strains isolated from CD patients and healthy donors.</title>
        <authorList>
            <person name="Siniagina M.N."/>
            <person name="Markelova M.I."/>
            <person name="Laikov A.V."/>
            <person name="Boulygina E.A."/>
            <person name="Khusnutdinova D.R."/>
            <person name="Kharchenko A."/>
            <person name="Grigoryeva T.V."/>
        </authorList>
    </citation>
    <scope>NUCLEOTIDE SEQUENCE [LARGE SCALE GENOMIC DNA]</scope>
    <source>
        <strain evidence="1 2">3_77_5</strain>
    </source>
</reference>
<keyword evidence="1" id="KW-0067">ATP-binding</keyword>
<comment type="caution">
    <text evidence="1">The sequence shown here is derived from an EMBL/GenBank/DDBJ whole genome shotgun (WGS) entry which is preliminary data.</text>
</comment>
<name>A0A5C9AF39_ECOLX</name>
<accession>A0A5C9AF39</accession>
<gene>
    <name evidence="1" type="ORF">FWK02_29705</name>
</gene>
<feature type="non-terminal residue" evidence="1">
    <location>
        <position position="35"/>
    </location>
</feature>
<evidence type="ECO:0000313" key="1">
    <source>
        <dbReference type="EMBL" id="TXS98107.1"/>
    </source>
</evidence>
<dbReference type="Proteomes" id="UP000321461">
    <property type="component" value="Unassembled WGS sequence"/>
</dbReference>
<organism evidence="1 2">
    <name type="scientific">Escherichia coli</name>
    <dbReference type="NCBI Taxonomy" id="562"/>
    <lineage>
        <taxon>Bacteria</taxon>
        <taxon>Pseudomonadati</taxon>
        <taxon>Pseudomonadota</taxon>
        <taxon>Gammaproteobacteria</taxon>
        <taxon>Enterobacterales</taxon>
        <taxon>Enterobacteriaceae</taxon>
        <taxon>Escherichia</taxon>
    </lineage>
</organism>
<protein>
    <submittedName>
        <fullName evidence="1">Fe3+-hydroxamate ABC transporter ATP-binding protein FhuC</fullName>
    </submittedName>
</protein>
<keyword evidence="1" id="KW-0547">Nucleotide-binding</keyword>
<evidence type="ECO:0000313" key="2">
    <source>
        <dbReference type="Proteomes" id="UP000321461"/>
    </source>
</evidence>